<name>A0A7W8CZG9_9FIRM</name>
<proteinExistence type="predicted"/>
<gene>
    <name evidence="2" type="ORF">HNQ47_000830</name>
</gene>
<feature type="domain" description="BIG2" evidence="1">
    <location>
        <begin position="7"/>
        <end position="57"/>
    </location>
</feature>
<comment type="caution">
    <text evidence="2">The sequence shown here is derived from an EMBL/GenBank/DDBJ whole genome shotgun (WGS) entry which is preliminary data.</text>
</comment>
<dbReference type="Pfam" id="PF02368">
    <property type="entry name" value="Big_2"/>
    <property type="match status" value="1"/>
</dbReference>
<accession>A0A7W8CZG9</accession>
<evidence type="ECO:0000313" key="3">
    <source>
        <dbReference type="Proteomes" id="UP000539953"/>
    </source>
</evidence>
<dbReference type="InterPro" id="IPR008964">
    <property type="entry name" value="Invasin/intimin_cell_adhesion"/>
</dbReference>
<sequence>MKPNDKKKLKTVLTPSDADDTTLIWSSSDESVAKVDDAGKVTAVGSGTCTITAASSKYTNISTDVSIMVRSRIKARFLSLQRIAPTWIC</sequence>
<organism evidence="2 3">
    <name type="scientific">Catenisphaera adipataccumulans</name>
    <dbReference type="NCBI Taxonomy" id="700500"/>
    <lineage>
        <taxon>Bacteria</taxon>
        <taxon>Bacillati</taxon>
        <taxon>Bacillota</taxon>
        <taxon>Erysipelotrichia</taxon>
        <taxon>Erysipelotrichales</taxon>
        <taxon>Erysipelotrichaceae</taxon>
        <taxon>Catenisphaera</taxon>
    </lineage>
</organism>
<dbReference type="SUPFAM" id="SSF49373">
    <property type="entry name" value="Invasin/intimin cell-adhesion fragments"/>
    <property type="match status" value="1"/>
</dbReference>
<dbReference type="EMBL" id="JACHHK010000003">
    <property type="protein sequence ID" value="MBB5182810.1"/>
    <property type="molecule type" value="Genomic_DNA"/>
</dbReference>
<dbReference type="Proteomes" id="UP000539953">
    <property type="component" value="Unassembled WGS sequence"/>
</dbReference>
<evidence type="ECO:0000259" key="1">
    <source>
        <dbReference type="Pfam" id="PF02368"/>
    </source>
</evidence>
<dbReference type="Gene3D" id="2.60.40.1080">
    <property type="match status" value="1"/>
</dbReference>
<dbReference type="InterPro" id="IPR003343">
    <property type="entry name" value="Big_2"/>
</dbReference>
<evidence type="ECO:0000313" key="2">
    <source>
        <dbReference type="EMBL" id="MBB5182810.1"/>
    </source>
</evidence>
<reference evidence="2 3" key="1">
    <citation type="submission" date="2020-08" db="EMBL/GenBank/DDBJ databases">
        <title>Genomic Encyclopedia of Type Strains, Phase IV (KMG-IV): sequencing the most valuable type-strain genomes for metagenomic binning, comparative biology and taxonomic classification.</title>
        <authorList>
            <person name="Goeker M."/>
        </authorList>
    </citation>
    <scope>NUCLEOTIDE SEQUENCE [LARGE SCALE GENOMIC DNA]</scope>
    <source>
        <strain evidence="2 3">DSM 25799</strain>
    </source>
</reference>
<keyword evidence="3" id="KW-1185">Reference proteome</keyword>
<protein>
    <submittedName>
        <fullName evidence="2">Uncharacterized protein YjdB</fullName>
    </submittedName>
</protein>
<dbReference type="AlphaFoldDB" id="A0A7W8CZG9"/>